<dbReference type="InterPro" id="IPR014044">
    <property type="entry name" value="CAP_dom"/>
</dbReference>
<protein>
    <submittedName>
        <fullName evidence="4">Uncharacterized conserved protein YkwD, contains CAP (CSP/antigen 5/PR1) domain</fullName>
    </submittedName>
</protein>
<dbReference type="Proteomes" id="UP000219440">
    <property type="component" value="Unassembled WGS sequence"/>
</dbReference>
<dbReference type="PANTHER" id="PTHR31157">
    <property type="entry name" value="SCP DOMAIN-CONTAINING PROTEIN"/>
    <property type="match status" value="1"/>
</dbReference>
<feature type="compositionally biased region" description="Polar residues" evidence="1">
    <location>
        <begin position="242"/>
        <end position="251"/>
    </location>
</feature>
<name>A0A2C8ZXD4_9MICO</name>
<keyword evidence="2" id="KW-0472">Membrane</keyword>
<keyword evidence="5" id="KW-1185">Reference proteome</keyword>
<evidence type="ECO:0000256" key="2">
    <source>
        <dbReference type="SAM" id="Phobius"/>
    </source>
</evidence>
<feature type="transmembrane region" description="Helical" evidence="2">
    <location>
        <begin position="260"/>
        <end position="278"/>
    </location>
</feature>
<feature type="compositionally biased region" description="Low complexity" evidence="1">
    <location>
        <begin position="205"/>
        <end position="217"/>
    </location>
</feature>
<keyword evidence="2" id="KW-1133">Transmembrane helix</keyword>
<dbReference type="Gene3D" id="3.40.33.10">
    <property type="entry name" value="CAP"/>
    <property type="match status" value="1"/>
</dbReference>
<feature type="domain" description="SCP" evidence="3">
    <location>
        <begin position="56"/>
        <end position="156"/>
    </location>
</feature>
<sequence>MMDRTAGRMRGATTNVLHASLVPFLLAFLVAVLVALGLVVAKPSVAHAGETDTIYSLVNEARWSQGSPGLVRNPAMDTVAANWAGALAQAGTLSHNPDYSSKIPGGWVAAGENVAQGYSGGSAMHDGWMNSPGHRANIFGNFTDIGIAYLEAGGTTWGVQVFANYPGTVTPAAPAAAPAPAVAAPAAPAEPAPVAEDSTPLDAVPAPAATPEPSTATRENLDPSKDTRAGVKPTANDDEISDTANSVTNAAGPSGAATPLWSAILGTVIVAAAANLSYRLRSKRDERVRHTA</sequence>
<evidence type="ECO:0000313" key="5">
    <source>
        <dbReference type="Proteomes" id="UP000219440"/>
    </source>
</evidence>
<dbReference type="SUPFAM" id="SSF55797">
    <property type="entry name" value="PR-1-like"/>
    <property type="match status" value="1"/>
</dbReference>
<organism evidence="4 5">
    <name type="scientific">Salinibacterium xinjiangense</name>
    <dbReference type="NCBI Taxonomy" id="386302"/>
    <lineage>
        <taxon>Bacteria</taxon>
        <taxon>Bacillati</taxon>
        <taxon>Actinomycetota</taxon>
        <taxon>Actinomycetes</taxon>
        <taxon>Micrococcales</taxon>
        <taxon>Microbacteriaceae</taxon>
        <taxon>Salinibacterium</taxon>
    </lineage>
</organism>
<accession>A0A2C8ZXD4</accession>
<feature type="compositionally biased region" description="Basic and acidic residues" evidence="1">
    <location>
        <begin position="219"/>
        <end position="229"/>
    </location>
</feature>
<dbReference type="CDD" id="cd05379">
    <property type="entry name" value="CAP_bacterial"/>
    <property type="match status" value="1"/>
</dbReference>
<evidence type="ECO:0000313" key="4">
    <source>
        <dbReference type="EMBL" id="SOE70743.1"/>
    </source>
</evidence>
<keyword evidence="2" id="KW-0812">Transmembrane</keyword>
<proteinExistence type="predicted"/>
<feature type="region of interest" description="Disordered" evidence="1">
    <location>
        <begin position="188"/>
        <end position="253"/>
    </location>
</feature>
<evidence type="ECO:0000256" key="1">
    <source>
        <dbReference type="SAM" id="MobiDB-lite"/>
    </source>
</evidence>
<dbReference type="EMBL" id="OCST01000004">
    <property type="protein sequence ID" value="SOE70743.1"/>
    <property type="molecule type" value="Genomic_DNA"/>
</dbReference>
<evidence type="ECO:0000259" key="3">
    <source>
        <dbReference type="Pfam" id="PF00188"/>
    </source>
</evidence>
<dbReference type="InterPro" id="IPR035940">
    <property type="entry name" value="CAP_sf"/>
</dbReference>
<dbReference type="AlphaFoldDB" id="A0A2C8ZXD4"/>
<reference evidence="4 5" key="1">
    <citation type="submission" date="2017-09" db="EMBL/GenBank/DDBJ databases">
        <authorList>
            <person name="Ehlers B."/>
            <person name="Leendertz F.H."/>
        </authorList>
    </citation>
    <scope>NUCLEOTIDE SEQUENCE [LARGE SCALE GENOMIC DNA]</scope>
    <source>
        <strain evidence="4 5">CGMCC 1.05381</strain>
    </source>
</reference>
<dbReference type="PANTHER" id="PTHR31157:SF1">
    <property type="entry name" value="SCP DOMAIN-CONTAINING PROTEIN"/>
    <property type="match status" value="1"/>
</dbReference>
<gene>
    <name evidence="4" type="ORF">SAMN06296378_2308</name>
</gene>
<dbReference type="Pfam" id="PF00188">
    <property type="entry name" value="CAP"/>
    <property type="match status" value="1"/>
</dbReference>